<reference evidence="1" key="1">
    <citation type="submission" date="2014-11" db="EMBL/GenBank/DDBJ databases">
        <authorList>
            <person name="Amaro Gonzalez C."/>
        </authorList>
    </citation>
    <scope>NUCLEOTIDE SEQUENCE</scope>
</reference>
<dbReference type="AlphaFoldDB" id="A0A0E9XGD8"/>
<dbReference type="EMBL" id="GBXM01007061">
    <property type="protein sequence ID" value="JAI01517.1"/>
    <property type="molecule type" value="Transcribed_RNA"/>
</dbReference>
<protein>
    <submittedName>
        <fullName evidence="1">Uncharacterized protein</fullName>
    </submittedName>
</protein>
<organism evidence="1">
    <name type="scientific">Anguilla anguilla</name>
    <name type="common">European freshwater eel</name>
    <name type="synonym">Muraena anguilla</name>
    <dbReference type="NCBI Taxonomy" id="7936"/>
    <lineage>
        <taxon>Eukaryota</taxon>
        <taxon>Metazoa</taxon>
        <taxon>Chordata</taxon>
        <taxon>Craniata</taxon>
        <taxon>Vertebrata</taxon>
        <taxon>Euteleostomi</taxon>
        <taxon>Actinopterygii</taxon>
        <taxon>Neopterygii</taxon>
        <taxon>Teleostei</taxon>
        <taxon>Anguilliformes</taxon>
        <taxon>Anguillidae</taxon>
        <taxon>Anguilla</taxon>
    </lineage>
</organism>
<evidence type="ECO:0000313" key="1">
    <source>
        <dbReference type="EMBL" id="JAI01517.1"/>
    </source>
</evidence>
<name>A0A0E9XGD8_ANGAN</name>
<accession>A0A0E9XGD8</accession>
<reference evidence="1" key="2">
    <citation type="journal article" date="2015" name="Fish Shellfish Immunol.">
        <title>Early steps in the European eel (Anguilla anguilla)-Vibrio vulnificus interaction in the gills: Role of the RtxA13 toxin.</title>
        <authorList>
            <person name="Callol A."/>
            <person name="Pajuelo D."/>
            <person name="Ebbesson L."/>
            <person name="Teles M."/>
            <person name="MacKenzie S."/>
            <person name="Amaro C."/>
        </authorList>
    </citation>
    <scope>NUCLEOTIDE SEQUENCE</scope>
</reference>
<proteinExistence type="predicted"/>
<sequence>MRFPGQGCREGLERERSRLGLDFFFLFPPPAEISLGLFVKGPGNKRN</sequence>